<dbReference type="GO" id="GO:0003677">
    <property type="term" value="F:DNA binding"/>
    <property type="evidence" value="ECO:0007669"/>
    <property type="project" value="UniProtKB-KW"/>
</dbReference>
<dbReference type="GO" id="GO:0003700">
    <property type="term" value="F:DNA-binding transcription factor activity"/>
    <property type="evidence" value="ECO:0007669"/>
    <property type="project" value="InterPro"/>
</dbReference>
<dbReference type="InterPro" id="IPR001789">
    <property type="entry name" value="Sig_transdc_resp-reg_receiver"/>
</dbReference>
<sequence length="239" mass="27242">MINVLIVDDDAMVAELNRCYVGQIDGFACCGTASTLQQAKDLVLNSELSIDLILLDVYMQQDNGLDLLPELRNARRPVDVIVISSAADAETIKKSLNYGVVDYLIKPFQFSRFEEALTGWQQKKTLMDNQQYYEQSDVDRLIHGNNTAVADTKKLPKGLTLQTLRTLCQWIDAHPTMEFSTDELATSVNISRVSCRKYLIWLAQMNILFTSIHYGVTGRPVYRYRLQADHYSLLKQYCQ</sequence>
<keyword evidence="12" id="KW-0614">Plasmid</keyword>
<evidence type="ECO:0000256" key="5">
    <source>
        <dbReference type="ARBA" id="ARBA00023015"/>
    </source>
</evidence>
<protein>
    <recommendedName>
        <fullName evidence="9">Transcriptional regulatory protein</fullName>
    </recommendedName>
</protein>
<dbReference type="EMBL" id="CP002506">
    <property type="protein sequence ID" value="ADW76608.1"/>
    <property type="molecule type" value="Genomic_DNA"/>
</dbReference>
<comment type="subcellular location">
    <subcellularLocation>
        <location evidence="1 9">Cytoplasm</location>
    </subcellularLocation>
</comment>
<feature type="modified residue" description="4-aspartylphosphate" evidence="10">
    <location>
        <position position="56"/>
    </location>
</feature>
<accession>A0A0H3FNZ9</accession>
<evidence type="ECO:0000256" key="2">
    <source>
        <dbReference type="ARBA" id="ARBA00022490"/>
    </source>
</evidence>
<dbReference type="PANTHER" id="PTHR45526">
    <property type="entry name" value="TRANSCRIPTIONAL REGULATORY PROTEIN DPIA"/>
    <property type="match status" value="1"/>
</dbReference>
<keyword evidence="5 9" id="KW-0805">Transcription regulation</keyword>
<gene>
    <name evidence="12" type="ordered locus">Rahaq_5033</name>
</gene>
<dbReference type="AlphaFoldDB" id="A0A0H3FNZ9"/>
<proteinExistence type="predicted"/>
<reference evidence="12 13" key="2">
    <citation type="journal article" date="2012" name="J. Bacteriol.">
        <title>Complete Genome Sequence of Rahnella sp. Strain Y9602, a Gammaproteobacterium Isolate from Metal- and Radionuclide-Contaminated Soil.</title>
        <authorList>
            <person name="Martinez R.J."/>
            <person name="Bruce D."/>
            <person name="Detter C."/>
            <person name="Goodwin L.A."/>
            <person name="Han J."/>
            <person name="Han C.S."/>
            <person name="Held B."/>
            <person name="Land M.L."/>
            <person name="Mikhailova N."/>
            <person name="Nolan M."/>
            <person name="Pennacchio L."/>
            <person name="Pitluck S."/>
            <person name="Tapia R."/>
            <person name="Woyke T."/>
            <person name="Sobecky P.A."/>
        </authorList>
    </citation>
    <scope>NUCLEOTIDE SEQUENCE [LARGE SCALE GENOMIC DNA]</scope>
    <source>
        <strain evidence="12 13">Y9602</strain>
        <plasmid evidence="12 13">pRAHAQ01</plasmid>
    </source>
</reference>
<keyword evidence="8 9" id="KW-0804">Transcription</keyword>
<evidence type="ECO:0000256" key="3">
    <source>
        <dbReference type="ARBA" id="ARBA00022553"/>
    </source>
</evidence>
<feature type="domain" description="Response regulatory" evidence="11">
    <location>
        <begin position="3"/>
        <end position="121"/>
    </location>
</feature>
<dbReference type="GO" id="GO:0000156">
    <property type="term" value="F:phosphorelay response regulator activity"/>
    <property type="evidence" value="ECO:0007669"/>
    <property type="project" value="TreeGrafter"/>
</dbReference>
<keyword evidence="6 9" id="KW-0238">DNA-binding</keyword>
<keyword evidence="3 10" id="KW-0597">Phosphoprotein</keyword>
<dbReference type="HOGENOM" id="CLU_000445_39_0_6"/>
<evidence type="ECO:0000256" key="4">
    <source>
        <dbReference type="ARBA" id="ARBA00023012"/>
    </source>
</evidence>
<dbReference type="Proteomes" id="UP000007257">
    <property type="component" value="Plasmid pRAHAQ01"/>
</dbReference>
<dbReference type="KEGG" id="rah:Rahaq_5033"/>
<dbReference type="PANTHER" id="PTHR45526:SF1">
    <property type="entry name" value="TRANSCRIPTIONAL REGULATORY PROTEIN DCUR-RELATED"/>
    <property type="match status" value="1"/>
</dbReference>
<evidence type="ECO:0000256" key="10">
    <source>
        <dbReference type="PROSITE-ProRule" id="PRU00169"/>
    </source>
</evidence>
<evidence type="ECO:0000256" key="1">
    <source>
        <dbReference type="ARBA" id="ARBA00004496"/>
    </source>
</evidence>
<dbReference type="InterPro" id="IPR051271">
    <property type="entry name" value="2C-system_Tx_regulators"/>
</dbReference>
<geneLocation type="plasmid" evidence="12 13">
    <name>pRAHAQ01</name>
</geneLocation>
<evidence type="ECO:0000313" key="12">
    <source>
        <dbReference type="EMBL" id="ADW76608.1"/>
    </source>
</evidence>
<dbReference type="PROSITE" id="PS50110">
    <property type="entry name" value="RESPONSE_REGULATORY"/>
    <property type="match status" value="1"/>
</dbReference>
<evidence type="ECO:0000256" key="6">
    <source>
        <dbReference type="ARBA" id="ARBA00023125"/>
    </source>
</evidence>
<reference evidence="13" key="1">
    <citation type="submission" date="2011-01" db="EMBL/GenBank/DDBJ databases">
        <title>Complete sequence of plasmid1 of Rahnella sp. Y9602.</title>
        <authorList>
            <consortium name="US DOE Joint Genome Institute"/>
            <person name="Lucas S."/>
            <person name="Copeland A."/>
            <person name="Lapidus A."/>
            <person name="Cheng J.-F."/>
            <person name="Goodwin L."/>
            <person name="Pitluck S."/>
            <person name="Lu M."/>
            <person name="Detter J.C."/>
            <person name="Han C."/>
            <person name="Tapia R."/>
            <person name="Land M."/>
            <person name="Hauser L."/>
            <person name="Kyrpides N."/>
            <person name="Ivanova N."/>
            <person name="Ovchinnikova G."/>
            <person name="Pagani I."/>
            <person name="Sobecky P.A."/>
            <person name="Martinez R.J."/>
            <person name="Woyke T."/>
        </authorList>
    </citation>
    <scope>NUCLEOTIDE SEQUENCE [LARGE SCALE GENOMIC DNA]</scope>
    <source>
        <strain evidence="13">Y9602</strain>
        <plasmid evidence="13">pRAHAQ01</plasmid>
    </source>
</reference>
<keyword evidence="2 9" id="KW-0963">Cytoplasm</keyword>
<keyword evidence="4 9" id="KW-0902">Two-component regulatory system</keyword>
<dbReference type="CDD" id="cd19925">
    <property type="entry name" value="REC_citrate_TCS"/>
    <property type="match status" value="1"/>
</dbReference>
<evidence type="ECO:0000259" key="11">
    <source>
        <dbReference type="PROSITE" id="PS50110"/>
    </source>
</evidence>
<dbReference type="eggNOG" id="COG4565">
    <property type="taxonomic scope" value="Bacteria"/>
</dbReference>
<dbReference type="PIRSF" id="PIRSF006171">
    <property type="entry name" value="RR_citrat_malat"/>
    <property type="match status" value="1"/>
</dbReference>
<name>A0A0H3FNZ9_RAHSY</name>
<dbReference type="Pfam" id="PF00072">
    <property type="entry name" value="Response_reg"/>
    <property type="match status" value="1"/>
</dbReference>
<dbReference type="InterPro" id="IPR024187">
    <property type="entry name" value="Sig_transdc_resp-reg_cit/mal"/>
</dbReference>
<evidence type="ECO:0000256" key="7">
    <source>
        <dbReference type="ARBA" id="ARBA00023159"/>
    </source>
</evidence>
<evidence type="ECO:0000313" key="13">
    <source>
        <dbReference type="Proteomes" id="UP000007257"/>
    </source>
</evidence>
<dbReference type="NCBIfam" id="NF007750">
    <property type="entry name" value="PRK10430.1"/>
    <property type="match status" value="1"/>
</dbReference>
<dbReference type="InterPro" id="IPR011006">
    <property type="entry name" value="CheY-like_superfamily"/>
</dbReference>
<dbReference type="OrthoDB" id="9796655at2"/>
<dbReference type="SUPFAM" id="SSF52172">
    <property type="entry name" value="CheY-like"/>
    <property type="match status" value="1"/>
</dbReference>
<keyword evidence="7 9" id="KW-0010">Activator</keyword>
<dbReference type="Gene3D" id="3.40.50.2300">
    <property type="match status" value="1"/>
</dbReference>
<dbReference type="SMART" id="SM00448">
    <property type="entry name" value="REC"/>
    <property type="match status" value="1"/>
</dbReference>
<organism evidence="12 13">
    <name type="scientific">Rahnella sp. (strain Y9602)</name>
    <dbReference type="NCBI Taxonomy" id="2703885"/>
    <lineage>
        <taxon>Bacteria</taxon>
        <taxon>Pseudomonadati</taxon>
        <taxon>Pseudomonadota</taxon>
        <taxon>Gammaproteobacteria</taxon>
        <taxon>Enterobacterales</taxon>
        <taxon>Yersiniaceae</taxon>
        <taxon>Rahnella</taxon>
    </lineage>
</organism>
<evidence type="ECO:0000256" key="9">
    <source>
        <dbReference type="PIRNR" id="PIRNR006171"/>
    </source>
</evidence>
<dbReference type="GO" id="GO:0005737">
    <property type="term" value="C:cytoplasm"/>
    <property type="evidence" value="ECO:0007669"/>
    <property type="project" value="UniProtKB-SubCell"/>
</dbReference>
<dbReference type="RefSeq" id="WP_013578289.1">
    <property type="nucleotide sequence ID" value="NC_015062.1"/>
</dbReference>
<evidence type="ECO:0000256" key="8">
    <source>
        <dbReference type="ARBA" id="ARBA00023163"/>
    </source>
</evidence>